<dbReference type="AlphaFoldDB" id="A0AA49FLG9"/>
<feature type="region of interest" description="Disordered" evidence="1">
    <location>
        <begin position="42"/>
        <end position="62"/>
    </location>
</feature>
<evidence type="ECO:0000313" key="3">
    <source>
        <dbReference type="EMBL" id="WIM05708.1"/>
    </source>
</evidence>
<accession>A0AA49FLG9</accession>
<dbReference type="KEGG" id="npv:OHM77_00020"/>
<dbReference type="EMBL" id="CP107246">
    <property type="protein sequence ID" value="WIM05690.1"/>
    <property type="molecule type" value="Genomic_DNA"/>
</dbReference>
<reference evidence="3" key="1">
    <citation type="journal article" date="2023" name="Nat. Microbiol.">
        <title>Enrichment and characterization of a nitric oxide-reducing microbial community in a continuous bioreactor.</title>
        <authorList>
            <person name="Garrido-Amador P."/>
            <person name="Stortenbeker N."/>
            <person name="Wessels H.J.C.T."/>
            <person name="Speth D.R."/>
            <person name="Garcia-Heredia I."/>
            <person name="Kartal B."/>
        </authorList>
    </citation>
    <scope>NUCLEOTIDE SEQUENCE</scope>
    <source>
        <strain evidence="3">MAG1</strain>
    </source>
</reference>
<evidence type="ECO:0000256" key="1">
    <source>
        <dbReference type="SAM" id="MobiDB-lite"/>
    </source>
</evidence>
<dbReference type="KEGG" id="npv:OHM77_13630"/>
<feature type="compositionally biased region" description="Basic and acidic residues" evidence="1">
    <location>
        <begin position="46"/>
        <end position="57"/>
    </location>
</feature>
<protein>
    <submittedName>
        <fullName evidence="3">DUF2116 family Zn-ribbon domain-containing protein</fullName>
    </submittedName>
</protein>
<organism evidence="3">
    <name type="scientific">Candidatus Nitricoxidivorans perseverans</name>
    <dbReference type="NCBI Taxonomy" id="2975601"/>
    <lineage>
        <taxon>Bacteria</taxon>
        <taxon>Pseudomonadati</taxon>
        <taxon>Pseudomonadota</taxon>
        <taxon>Betaproteobacteria</taxon>
        <taxon>Nitrosomonadales</taxon>
        <taxon>Sterolibacteriaceae</taxon>
        <taxon>Candidatus Nitricoxidivorans</taxon>
    </lineage>
</organism>
<evidence type="ECO:0000313" key="2">
    <source>
        <dbReference type="EMBL" id="WIM05690.1"/>
    </source>
</evidence>
<proteinExistence type="predicted"/>
<gene>
    <name evidence="3" type="ORF">OHM77_00020</name>
    <name evidence="2" type="ORF">OHM77_13630</name>
</gene>
<sequence length="156" mass="17941">MGDFMPLRHCSICGRSFQPHPQVAKQSVCSDKACQRERKRRWQQAKRLDDPDYHDNQTRSARAWAQRNPDYWHDYRAGHPEYVERNRAQQGQRNRQTREGIAKMVASSAGKPLPTGTYLLRVVAPSDVAKMDAWIVEITALSVQNEDLAADCKEMT</sequence>
<name>A0AA49FLG9_9PROT</name>
<dbReference type="EMBL" id="CP107246">
    <property type="protein sequence ID" value="WIM05708.1"/>
    <property type="molecule type" value="Genomic_DNA"/>
</dbReference>
<dbReference type="Proteomes" id="UP001234916">
    <property type="component" value="Chromosome"/>
</dbReference>